<reference evidence="23 24" key="1">
    <citation type="submission" date="2023-08" db="EMBL/GenBank/DDBJ databases">
        <title>A Necator americanus chromosomal reference genome.</title>
        <authorList>
            <person name="Ilik V."/>
            <person name="Petrzelkova K.J."/>
            <person name="Pardy F."/>
            <person name="Fuh T."/>
            <person name="Niatou-Singa F.S."/>
            <person name="Gouil Q."/>
            <person name="Baker L."/>
            <person name="Ritchie M.E."/>
            <person name="Jex A.R."/>
            <person name="Gazzola D."/>
            <person name="Li H."/>
            <person name="Toshio Fujiwara R."/>
            <person name="Zhan B."/>
            <person name="Aroian R.V."/>
            <person name="Pafco B."/>
            <person name="Schwarz E.M."/>
        </authorList>
    </citation>
    <scope>NUCLEOTIDE SEQUENCE [LARGE SCALE GENOMIC DNA]</scope>
    <source>
        <strain evidence="23 24">Aroian</strain>
        <tissue evidence="23">Whole animal</tissue>
    </source>
</reference>
<dbReference type="CDD" id="cd08300">
    <property type="entry name" value="alcohol_DH_class_III"/>
    <property type="match status" value="1"/>
</dbReference>
<dbReference type="Gene3D" id="2.40.50.1070">
    <property type="match status" value="1"/>
</dbReference>
<dbReference type="EMBL" id="JAVFWL010000005">
    <property type="protein sequence ID" value="KAK6754184.1"/>
    <property type="molecule type" value="Genomic_DNA"/>
</dbReference>
<dbReference type="PANTHER" id="PTHR43880">
    <property type="entry name" value="ALCOHOL DEHYDROGENASE"/>
    <property type="match status" value="1"/>
</dbReference>
<dbReference type="InterPro" id="IPR014183">
    <property type="entry name" value="ADH_3"/>
</dbReference>
<feature type="domain" description="RRM" evidence="22">
    <location>
        <begin position="38"/>
        <end position="111"/>
    </location>
</feature>
<evidence type="ECO:0000256" key="10">
    <source>
        <dbReference type="ARBA" id="ARBA00023002"/>
    </source>
</evidence>
<keyword evidence="8" id="KW-0479">Metal-binding</keyword>
<name>A0ABR1DUU3_NECAM</name>
<proteinExistence type="inferred from homology"/>
<dbReference type="PANTHER" id="PTHR43880:SF12">
    <property type="entry name" value="ALCOHOL DEHYDROGENASE CLASS-3"/>
    <property type="match status" value="1"/>
</dbReference>
<dbReference type="Pfam" id="PF00107">
    <property type="entry name" value="ADH_zinc_N"/>
    <property type="match status" value="1"/>
</dbReference>
<evidence type="ECO:0000313" key="23">
    <source>
        <dbReference type="EMBL" id="KAK6754184.1"/>
    </source>
</evidence>
<feature type="region of interest" description="Disordered" evidence="21">
    <location>
        <begin position="382"/>
        <end position="410"/>
    </location>
</feature>
<dbReference type="SUPFAM" id="SSF50129">
    <property type="entry name" value="GroES-like"/>
    <property type="match status" value="2"/>
</dbReference>
<dbReference type="InterPro" id="IPR029063">
    <property type="entry name" value="SAM-dependent_MTases_sf"/>
</dbReference>
<dbReference type="SMART" id="SM00360">
    <property type="entry name" value="RRM"/>
    <property type="match status" value="1"/>
</dbReference>
<comment type="catalytic activity">
    <reaction evidence="14">
        <text>uridine(54) in tRNA + S-adenosyl-L-methionine = 5-methyluridine(54) in tRNA + S-adenosyl-L-homocysteine + H(+)</text>
        <dbReference type="Rhea" id="RHEA:42712"/>
        <dbReference type="Rhea" id="RHEA-COMP:10167"/>
        <dbReference type="Rhea" id="RHEA-COMP:10193"/>
        <dbReference type="ChEBI" id="CHEBI:15378"/>
        <dbReference type="ChEBI" id="CHEBI:57856"/>
        <dbReference type="ChEBI" id="CHEBI:59789"/>
        <dbReference type="ChEBI" id="CHEBI:65315"/>
        <dbReference type="ChEBI" id="CHEBI:74447"/>
        <dbReference type="EC" id="2.1.1.35"/>
    </reaction>
    <physiologicalReaction direction="left-to-right" evidence="14">
        <dbReference type="Rhea" id="RHEA:42713"/>
    </physiologicalReaction>
</comment>
<dbReference type="SUPFAM" id="SSF51735">
    <property type="entry name" value="NAD(P)-binding Rossmann-fold domains"/>
    <property type="match status" value="1"/>
</dbReference>
<dbReference type="InterPro" id="IPR013149">
    <property type="entry name" value="ADH-like_C"/>
</dbReference>
<dbReference type="PROSITE" id="PS00059">
    <property type="entry name" value="ADH_ZINC"/>
    <property type="match status" value="1"/>
</dbReference>
<keyword evidence="7 20" id="KW-0949">S-adenosyl-L-methionine</keyword>
<dbReference type="SUPFAM" id="SSF54928">
    <property type="entry name" value="RNA-binding domain, RBD"/>
    <property type="match status" value="1"/>
</dbReference>
<dbReference type="EC" id="1.1.1.1" evidence="4"/>
<feature type="compositionally biased region" description="Basic and acidic residues" evidence="21">
    <location>
        <begin position="386"/>
        <end position="397"/>
    </location>
</feature>
<dbReference type="Gene3D" id="3.40.50.720">
    <property type="entry name" value="NAD(P)-binding Rossmann-like Domain"/>
    <property type="match status" value="1"/>
</dbReference>
<comment type="similarity">
    <text evidence="20">Belongs to the class I-like SAM-binding methyltransferase superfamily. RNA M5U methyltransferase family.</text>
</comment>
<dbReference type="EC" id="2.1.1.35" evidence="13"/>
<keyword evidence="19" id="KW-0694">RNA-binding</keyword>
<dbReference type="InterPro" id="IPR035979">
    <property type="entry name" value="RBD_domain_sf"/>
</dbReference>
<evidence type="ECO:0000256" key="15">
    <source>
        <dbReference type="ARBA" id="ARBA00047793"/>
    </source>
</evidence>
<dbReference type="InterPro" id="IPR002328">
    <property type="entry name" value="ADH_Zn_CS"/>
</dbReference>
<evidence type="ECO:0000256" key="17">
    <source>
        <dbReference type="ARBA" id="ARBA00049164"/>
    </source>
</evidence>
<keyword evidence="9" id="KW-0862">Zinc</keyword>
<evidence type="ECO:0000256" key="14">
    <source>
        <dbReference type="ARBA" id="ARBA00047278"/>
    </source>
</evidence>
<dbReference type="EC" id="1.1.1.284" evidence="3"/>
<evidence type="ECO:0000256" key="2">
    <source>
        <dbReference type="ARBA" id="ARBA00010902"/>
    </source>
</evidence>
<keyword evidence="6 20" id="KW-0808">Transferase</keyword>
<evidence type="ECO:0000256" key="12">
    <source>
        <dbReference type="ARBA" id="ARBA00032767"/>
    </source>
</evidence>
<evidence type="ECO:0000256" key="8">
    <source>
        <dbReference type="ARBA" id="ARBA00022723"/>
    </source>
</evidence>
<comment type="similarity">
    <text evidence="2">Belongs to the zinc-containing alcohol dehydrogenase family. Class-III subfamily.</text>
</comment>
<dbReference type="Gene3D" id="3.90.180.10">
    <property type="entry name" value="Medium-chain alcohol dehydrogenases, catalytic domain"/>
    <property type="match status" value="1"/>
</dbReference>
<dbReference type="NCBIfam" id="TIGR02818">
    <property type="entry name" value="adh_III_F_hyde"/>
    <property type="match status" value="1"/>
</dbReference>
<dbReference type="InterPro" id="IPR036291">
    <property type="entry name" value="NAD(P)-bd_dom_sf"/>
</dbReference>
<dbReference type="InterPro" id="IPR012677">
    <property type="entry name" value="Nucleotide-bd_a/b_plait_sf"/>
</dbReference>
<dbReference type="InterPro" id="IPR011032">
    <property type="entry name" value="GroES-like_sf"/>
</dbReference>
<dbReference type="PROSITE" id="PS51687">
    <property type="entry name" value="SAM_MT_RNA_M5U"/>
    <property type="match status" value="1"/>
</dbReference>
<evidence type="ECO:0000256" key="20">
    <source>
        <dbReference type="PROSITE-ProRule" id="PRU01024"/>
    </source>
</evidence>
<comment type="catalytic activity">
    <reaction evidence="16">
        <text>S-(hydroxymethyl)glutathione + NAD(+) = S-formylglutathione + NADH + H(+)</text>
        <dbReference type="Rhea" id="RHEA:19985"/>
        <dbReference type="ChEBI" id="CHEBI:15378"/>
        <dbReference type="ChEBI" id="CHEBI:57540"/>
        <dbReference type="ChEBI" id="CHEBI:57688"/>
        <dbReference type="ChEBI" id="CHEBI:57945"/>
        <dbReference type="ChEBI" id="CHEBI:58758"/>
        <dbReference type="EC" id="1.1.1.284"/>
    </reaction>
</comment>
<feature type="compositionally biased region" description="Basic and acidic residues" evidence="21">
    <location>
        <begin position="1"/>
        <end position="25"/>
    </location>
</feature>
<evidence type="ECO:0000259" key="22">
    <source>
        <dbReference type="PROSITE" id="PS50102"/>
    </source>
</evidence>
<comment type="catalytic activity">
    <reaction evidence="18">
        <text>a primary alcohol + NAD(+) = an aldehyde + NADH + H(+)</text>
        <dbReference type="Rhea" id="RHEA:10736"/>
        <dbReference type="ChEBI" id="CHEBI:15378"/>
        <dbReference type="ChEBI" id="CHEBI:15734"/>
        <dbReference type="ChEBI" id="CHEBI:17478"/>
        <dbReference type="ChEBI" id="CHEBI:57540"/>
        <dbReference type="ChEBI" id="CHEBI:57945"/>
        <dbReference type="EC" id="1.1.1.1"/>
    </reaction>
</comment>
<dbReference type="Pfam" id="PF05958">
    <property type="entry name" value="tRNA_U5-meth_tr"/>
    <property type="match status" value="1"/>
</dbReference>
<comment type="caution">
    <text evidence="20">Lacks conserved residue(s) required for the propagation of feature annotation.</text>
</comment>
<dbReference type="Pfam" id="PF08240">
    <property type="entry name" value="ADH_N"/>
    <property type="match status" value="1"/>
</dbReference>
<feature type="region of interest" description="Disordered" evidence="21">
    <location>
        <begin position="1"/>
        <end position="36"/>
    </location>
</feature>
<evidence type="ECO:0000313" key="24">
    <source>
        <dbReference type="Proteomes" id="UP001303046"/>
    </source>
</evidence>
<comment type="catalytic activity">
    <reaction evidence="17">
        <text>a secondary alcohol + NAD(+) = a ketone + NADH + H(+)</text>
        <dbReference type="Rhea" id="RHEA:10740"/>
        <dbReference type="ChEBI" id="CHEBI:15378"/>
        <dbReference type="ChEBI" id="CHEBI:17087"/>
        <dbReference type="ChEBI" id="CHEBI:35681"/>
        <dbReference type="ChEBI" id="CHEBI:57540"/>
        <dbReference type="ChEBI" id="CHEBI:57945"/>
        <dbReference type="EC" id="1.1.1.1"/>
    </reaction>
</comment>
<dbReference type="InterPro" id="IPR010280">
    <property type="entry name" value="U5_MeTrfase_fam"/>
</dbReference>
<dbReference type="InterPro" id="IPR000504">
    <property type="entry name" value="RRM_dom"/>
</dbReference>
<evidence type="ECO:0000256" key="18">
    <source>
        <dbReference type="ARBA" id="ARBA00049243"/>
    </source>
</evidence>
<organism evidence="23 24">
    <name type="scientific">Necator americanus</name>
    <name type="common">Human hookworm</name>
    <dbReference type="NCBI Taxonomy" id="51031"/>
    <lineage>
        <taxon>Eukaryota</taxon>
        <taxon>Metazoa</taxon>
        <taxon>Ecdysozoa</taxon>
        <taxon>Nematoda</taxon>
        <taxon>Chromadorea</taxon>
        <taxon>Rhabditida</taxon>
        <taxon>Rhabditina</taxon>
        <taxon>Rhabditomorpha</taxon>
        <taxon>Strongyloidea</taxon>
        <taxon>Ancylostomatidae</taxon>
        <taxon>Bunostominae</taxon>
        <taxon>Necator</taxon>
    </lineage>
</organism>
<keyword evidence="24" id="KW-1185">Reference proteome</keyword>
<dbReference type="PROSITE" id="PS50102">
    <property type="entry name" value="RRM"/>
    <property type="match status" value="1"/>
</dbReference>
<evidence type="ECO:0000256" key="13">
    <source>
        <dbReference type="ARBA" id="ARBA00033763"/>
    </source>
</evidence>
<feature type="active site" description="Nucleophile" evidence="20">
    <location>
        <position position="543"/>
    </location>
</feature>
<evidence type="ECO:0000256" key="6">
    <source>
        <dbReference type="ARBA" id="ARBA00022679"/>
    </source>
</evidence>
<dbReference type="InterPro" id="IPR013154">
    <property type="entry name" value="ADH-like_N"/>
</dbReference>
<dbReference type="CDD" id="cd02440">
    <property type="entry name" value="AdoMet_MTases"/>
    <property type="match status" value="1"/>
</dbReference>
<evidence type="ECO:0000256" key="9">
    <source>
        <dbReference type="ARBA" id="ARBA00022833"/>
    </source>
</evidence>
<comment type="catalytic activity">
    <reaction evidence="15">
        <text>S-(hydroxymethyl)glutathione + NADP(+) = S-formylglutathione + NADPH + H(+)</text>
        <dbReference type="Rhea" id="RHEA:19981"/>
        <dbReference type="ChEBI" id="CHEBI:15378"/>
        <dbReference type="ChEBI" id="CHEBI:57688"/>
        <dbReference type="ChEBI" id="CHEBI:57783"/>
        <dbReference type="ChEBI" id="CHEBI:58349"/>
        <dbReference type="ChEBI" id="CHEBI:58758"/>
        <dbReference type="EC" id="1.1.1.284"/>
    </reaction>
</comment>
<dbReference type="Gene3D" id="3.30.70.330">
    <property type="match status" value="1"/>
</dbReference>
<dbReference type="Gene3D" id="3.40.50.150">
    <property type="entry name" value="Vaccinia Virus protein VP39"/>
    <property type="match status" value="2"/>
</dbReference>
<feature type="binding site" evidence="20">
    <location>
        <position position="458"/>
    </location>
    <ligand>
        <name>S-adenosyl-L-methionine</name>
        <dbReference type="ChEBI" id="CHEBI:59789"/>
    </ligand>
</feature>
<dbReference type="Proteomes" id="UP001303046">
    <property type="component" value="Unassembled WGS sequence"/>
</dbReference>
<evidence type="ECO:0000256" key="11">
    <source>
        <dbReference type="ARBA" id="ARBA00023027"/>
    </source>
</evidence>
<evidence type="ECO:0000256" key="21">
    <source>
        <dbReference type="SAM" id="MobiDB-lite"/>
    </source>
</evidence>
<comment type="caution">
    <text evidence="23">The sequence shown here is derived from an EMBL/GenBank/DDBJ whole genome shotgun (WGS) entry which is preliminary data.</text>
</comment>
<evidence type="ECO:0000256" key="3">
    <source>
        <dbReference type="ARBA" id="ARBA00012309"/>
    </source>
</evidence>
<evidence type="ECO:0000256" key="1">
    <source>
        <dbReference type="ARBA" id="ARBA00001947"/>
    </source>
</evidence>
<evidence type="ECO:0000256" key="7">
    <source>
        <dbReference type="ARBA" id="ARBA00022691"/>
    </source>
</evidence>
<sequence length="973" mass="107347">MTDLEEPTKQENTDENIPNRDHIHDNSSSSPEDGLDLDRIHISPVPKFFGFKQFKKLLEKHLSGIDIRKVRQMKFDAYVSFKSPEDAQLAISKLNGLEVKKTVLKVQLAQTEIKSFVSSNREIKPKTAKESVTKLADVPYNEQLQQKAKESSKLCERLLVELKKANVDDADKLRATQLVKEVLPSPKIRAYRNKCEFTIGLTREGNVCVGFVGGRFSQNEHHIIPIDDVDNITKTMKRIVVAVAEFVQSSGLPPFDEFARVGVWKMLTVREFGGDVMLILTVNPLEDREKEESLKKEFCSRFLDPSTFERGFRVTSLFWHSIANCSDQVAYEHIGGAPYIYETLLGCRFRVSPSAFFQTNSQAASVLYTTVGESCGLSSTHTTLSAEKKEDSEELSRKRPRLDGGTNDEEEVRECDSELIEASNSTILLDICCGTGTIGQCVLQEFRRKNKVCCIGVDVVESAIVDARENAKANGMGENMCRYIAGKAEDVFPSLRFHIPPGFDLQQSNVVGVLDPPRCGVHEKVVLGCRMMDTLRRLVFVSCNPAAAMKNVVDLCRPTSKKYGGRPFKLVSIQPVDMFPQTPHIDCFAFLLEMTDTQGKVITCKAAVAWQAKAPLSIETIEVAPPQAHEVRVKILYTAVCHTDVYTLDGHDPEGLFPVVLGHEGAGVVESVGEGVTSFQPGDHVIPLYIPQCKECEYCKNPKTNLCQKIRIPQGNGVMPNGSSRFTCKGKQLFHFMGCSTFAEYTVVADISLCKIKSEAPLNKVCLLGCGISTGYGAVVNTCKVEPGSTVAVWGLGAVGLAVIMGAKVVGAKRIVAIDIRENKFDIARQFGATDCVNPKSVPDGKSLQSWLVENFDGGFDYTFECIGSVQTMRQALEAAHKGWGVSCIIGVAAAGQEISTRPFQLVTGRTWKGSAFGGWKSVDSVPKLVEEYMAKKIKVDEFITHHFKIDDINSALDVLHKGESLRSVISFA</sequence>
<keyword evidence="10" id="KW-0560">Oxidoreductase</keyword>
<evidence type="ECO:0000256" key="16">
    <source>
        <dbReference type="ARBA" id="ARBA00048110"/>
    </source>
</evidence>
<feature type="binding site" evidence="20">
    <location>
        <position position="358"/>
    </location>
    <ligand>
        <name>S-adenosyl-L-methionine</name>
        <dbReference type="ChEBI" id="CHEBI:59789"/>
    </ligand>
</feature>
<keyword evidence="5 20" id="KW-0489">Methyltransferase</keyword>
<evidence type="ECO:0000256" key="4">
    <source>
        <dbReference type="ARBA" id="ARBA00013190"/>
    </source>
</evidence>
<evidence type="ECO:0000256" key="19">
    <source>
        <dbReference type="PROSITE-ProRule" id="PRU00176"/>
    </source>
</evidence>
<comment type="cofactor">
    <cofactor evidence="1">
        <name>Zn(2+)</name>
        <dbReference type="ChEBI" id="CHEBI:29105"/>
    </cofactor>
</comment>
<dbReference type="SUPFAM" id="SSF53335">
    <property type="entry name" value="S-adenosyl-L-methionine-dependent methyltransferases"/>
    <property type="match status" value="1"/>
</dbReference>
<accession>A0ABR1DUU3</accession>
<evidence type="ECO:0000256" key="5">
    <source>
        <dbReference type="ARBA" id="ARBA00022603"/>
    </source>
</evidence>
<protein>
    <recommendedName>
        <fullName evidence="12">S-(hydroxymethyl)glutathione dehydrogenase</fullName>
        <ecNumber evidence="4">1.1.1.1</ecNumber>
        <ecNumber evidence="3">1.1.1.284</ecNumber>
        <ecNumber evidence="13">2.1.1.35</ecNumber>
    </recommendedName>
</protein>
<gene>
    <name evidence="23" type="primary">Necator_chrV.g18074</name>
    <name evidence="23" type="ORF">RB195_013283</name>
</gene>
<feature type="binding site" evidence="20">
    <location>
        <position position="515"/>
    </location>
    <ligand>
        <name>S-adenosyl-L-methionine</name>
        <dbReference type="ChEBI" id="CHEBI:59789"/>
    </ligand>
</feature>
<keyword evidence="11" id="KW-0520">NAD</keyword>